<dbReference type="SMART" id="SM00698">
    <property type="entry name" value="MORN"/>
    <property type="match status" value="4"/>
</dbReference>
<protein>
    <submittedName>
        <fullName evidence="2">Uncharacterized protein</fullName>
    </submittedName>
</protein>
<dbReference type="AlphaFoldDB" id="A0AAU9J916"/>
<dbReference type="Gene3D" id="2.20.110.10">
    <property type="entry name" value="Histone H3 K4-specific methyltransferase SET7/9 N-terminal domain"/>
    <property type="match status" value="3"/>
</dbReference>
<reference evidence="2" key="1">
    <citation type="submission" date="2021-09" db="EMBL/GenBank/DDBJ databases">
        <authorList>
            <consortium name="AG Swart"/>
            <person name="Singh M."/>
            <person name="Singh A."/>
            <person name="Seah K."/>
            <person name="Emmerich C."/>
        </authorList>
    </citation>
    <scope>NUCLEOTIDE SEQUENCE</scope>
    <source>
        <strain evidence="2">ATCC30299</strain>
    </source>
</reference>
<dbReference type="PANTHER" id="PTHR43215">
    <property type="entry name" value="RADIAL SPOKE HEAD 1 HOMOLOG"/>
    <property type="match status" value="1"/>
</dbReference>
<evidence type="ECO:0000256" key="1">
    <source>
        <dbReference type="ARBA" id="ARBA00022737"/>
    </source>
</evidence>
<dbReference type="InterPro" id="IPR011032">
    <property type="entry name" value="GroES-like_sf"/>
</dbReference>
<dbReference type="Gene3D" id="3.90.180.10">
    <property type="entry name" value="Medium-chain alcohol dehydrogenases, catalytic domain"/>
    <property type="match status" value="1"/>
</dbReference>
<dbReference type="EMBL" id="CAJZBQ010000030">
    <property type="protein sequence ID" value="CAG9322172.1"/>
    <property type="molecule type" value="Genomic_DNA"/>
</dbReference>
<dbReference type="Gene3D" id="3.40.50.720">
    <property type="entry name" value="NAD(P)-binding Rossmann-like Domain"/>
    <property type="match status" value="1"/>
</dbReference>
<dbReference type="Pfam" id="PF02493">
    <property type="entry name" value="MORN"/>
    <property type="match status" value="4"/>
</dbReference>
<dbReference type="Proteomes" id="UP001162131">
    <property type="component" value="Unassembled WGS sequence"/>
</dbReference>
<dbReference type="SUPFAM" id="SSF82185">
    <property type="entry name" value="Histone H3 K4-specific methyltransferase SET7/9 N-terminal domain"/>
    <property type="match status" value="1"/>
</dbReference>
<dbReference type="PANTHER" id="PTHR43215:SF14">
    <property type="entry name" value="RADIAL SPOKE HEAD 1 HOMOLOG"/>
    <property type="match status" value="1"/>
</dbReference>
<gene>
    <name evidence="2" type="ORF">BSTOLATCC_MIC30550</name>
</gene>
<dbReference type="InterPro" id="IPR003409">
    <property type="entry name" value="MORN"/>
</dbReference>
<comment type="caution">
    <text evidence="2">The sequence shown here is derived from an EMBL/GenBank/DDBJ whole genome shotgun (WGS) entry which is preliminary data.</text>
</comment>
<organism evidence="2 3">
    <name type="scientific">Blepharisma stoltei</name>
    <dbReference type="NCBI Taxonomy" id="1481888"/>
    <lineage>
        <taxon>Eukaryota</taxon>
        <taxon>Sar</taxon>
        <taxon>Alveolata</taxon>
        <taxon>Ciliophora</taxon>
        <taxon>Postciliodesmatophora</taxon>
        <taxon>Heterotrichea</taxon>
        <taxon>Heterotrichida</taxon>
        <taxon>Blepharismidae</taxon>
        <taxon>Blepharisma</taxon>
    </lineage>
</organism>
<name>A0AAU9J916_9CILI</name>
<keyword evidence="3" id="KW-1185">Reference proteome</keyword>
<sequence>MNNERHIRAISWQSSENEFTMSLIKKIFPAPKWGQVLIKVEIAPIHHMDFEVLKYCSTKSVIPGCEGAGRVISTGSGINWTSMQNKRVSFIQFDSTLPGSWSEYVLCSSKSCAILNEDIDYIKGSVLMRNPLTVLMINEHINNQKLKAIIHIVDSSNLGKMIVKWCNFSSIDCINIVKKKNDENLLVDIGQTNILCFEDLDFNIKFQEMVEKIHPAWIIDRFGENDALKVLENIEHKCELVVYEGNTSSYHCTAVPNSHSQITYLNLKQWFQKLSSYKRRKYFQQIQKLSFVFSNDISGIFPAHLYKDAISVAKEPENDGRVLLHIGEDIKEDIIEIFEAPEENSSFISEEDFAYTESDEVERIIEQFEKSKGYLIEKSLPKFEWGEWTTTESDTTEVNLKFMPDNSVYSGEWARNHCHGKGERFYHDGSYYQGYWNNGNTHGMGRLIRPDGEYYEGQWKDSMRYGEGKLCTVDNIIFQGEFYENNIVRGKEIRSDGKCYEGDFDDWKWHGHGKLVMPNGETFEGIFEKGVYMDFKTA</sequence>
<dbReference type="SUPFAM" id="SSF50129">
    <property type="entry name" value="GroES-like"/>
    <property type="match status" value="1"/>
</dbReference>
<proteinExistence type="predicted"/>
<accession>A0AAU9J916</accession>
<keyword evidence="1" id="KW-0677">Repeat</keyword>
<evidence type="ECO:0000313" key="3">
    <source>
        <dbReference type="Proteomes" id="UP001162131"/>
    </source>
</evidence>
<evidence type="ECO:0000313" key="2">
    <source>
        <dbReference type="EMBL" id="CAG9322172.1"/>
    </source>
</evidence>